<name>A0A2J7XFG9_9CHLO</name>
<gene>
    <name evidence="2" type="ORF">TSOC_015383</name>
</gene>
<sequence>DEDSTPLIAPGGVVARQLLAVINEPHLAEGLAEGLPAALRGEDCPPSVFSFLMLPEGADAGEAASAGGSGSRHGGGAVWRAGSGEV</sequence>
<evidence type="ECO:0000256" key="1">
    <source>
        <dbReference type="SAM" id="MobiDB-lite"/>
    </source>
</evidence>
<dbReference type="EMBL" id="PGGS01005222">
    <property type="protein sequence ID" value="PNG74479.1"/>
    <property type="molecule type" value="Genomic_DNA"/>
</dbReference>
<reference evidence="2 3" key="1">
    <citation type="journal article" date="2017" name="Mol. Biol. Evol.">
        <title>The 4-celled Tetrabaena socialis nuclear genome reveals the essential components for genetic control of cell number at the origin of multicellularity in the volvocine lineage.</title>
        <authorList>
            <person name="Featherston J."/>
            <person name="Arakaki Y."/>
            <person name="Hanschen E.R."/>
            <person name="Ferris P.J."/>
            <person name="Michod R.E."/>
            <person name="Olson B.J.S.C."/>
            <person name="Nozaki H."/>
            <person name="Durand P.M."/>
        </authorList>
    </citation>
    <scope>NUCLEOTIDE SEQUENCE [LARGE SCALE GENOMIC DNA]</scope>
    <source>
        <strain evidence="2 3">NIES-571</strain>
    </source>
</reference>
<evidence type="ECO:0000313" key="2">
    <source>
        <dbReference type="EMBL" id="PNG74479.1"/>
    </source>
</evidence>
<keyword evidence="3" id="KW-1185">Reference proteome</keyword>
<proteinExistence type="predicted"/>
<evidence type="ECO:0000313" key="3">
    <source>
        <dbReference type="Proteomes" id="UP000236333"/>
    </source>
</evidence>
<dbReference type="Proteomes" id="UP000236333">
    <property type="component" value="Unassembled WGS sequence"/>
</dbReference>
<feature type="region of interest" description="Disordered" evidence="1">
    <location>
        <begin position="60"/>
        <end position="86"/>
    </location>
</feature>
<feature type="compositionally biased region" description="Gly residues" evidence="1">
    <location>
        <begin position="67"/>
        <end position="77"/>
    </location>
</feature>
<organism evidence="2 3">
    <name type="scientific">Tetrabaena socialis</name>
    <dbReference type="NCBI Taxonomy" id="47790"/>
    <lineage>
        <taxon>Eukaryota</taxon>
        <taxon>Viridiplantae</taxon>
        <taxon>Chlorophyta</taxon>
        <taxon>core chlorophytes</taxon>
        <taxon>Chlorophyceae</taxon>
        <taxon>CS clade</taxon>
        <taxon>Chlamydomonadales</taxon>
        <taxon>Tetrabaenaceae</taxon>
        <taxon>Tetrabaena</taxon>
    </lineage>
</organism>
<protein>
    <submittedName>
        <fullName evidence="2">Uncharacterized protein</fullName>
    </submittedName>
</protein>
<feature type="non-terminal residue" evidence="2">
    <location>
        <position position="1"/>
    </location>
</feature>
<comment type="caution">
    <text evidence="2">The sequence shown here is derived from an EMBL/GenBank/DDBJ whole genome shotgun (WGS) entry which is preliminary data.</text>
</comment>
<dbReference type="AlphaFoldDB" id="A0A2J7XFG9"/>
<accession>A0A2J7XFG9</accession>